<comment type="caution">
    <text evidence="1">The sequence shown here is derived from an EMBL/GenBank/DDBJ whole genome shotgun (WGS) entry which is preliminary data.</text>
</comment>
<organism evidence="1 2">
    <name type="scientific">Entomophthora muscae</name>
    <dbReference type="NCBI Taxonomy" id="34485"/>
    <lineage>
        <taxon>Eukaryota</taxon>
        <taxon>Fungi</taxon>
        <taxon>Fungi incertae sedis</taxon>
        <taxon>Zoopagomycota</taxon>
        <taxon>Entomophthoromycotina</taxon>
        <taxon>Entomophthoromycetes</taxon>
        <taxon>Entomophthorales</taxon>
        <taxon>Entomophthoraceae</taxon>
        <taxon>Entomophthora</taxon>
    </lineage>
</organism>
<evidence type="ECO:0000313" key="2">
    <source>
        <dbReference type="Proteomes" id="UP001165960"/>
    </source>
</evidence>
<name>A0ACC2S1H9_9FUNG</name>
<proteinExistence type="predicted"/>
<accession>A0ACC2S1H9</accession>
<gene>
    <name evidence="1" type="ORF">DSO57_1036011</name>
</gene>
<dbReference type="EMBL" id="QTSX02006013">
    <property type="protein sequence ID" value="KAJ9056142.1"/>
    <property type="molecule type" value="Genomic_DNA"/>
</dbReference>
<keyword evidence="2" id="KW-1185">Reference proteome</keyword>
<dbReference type="Proteomes" id="UP001165960">
    <property type="component" value="Unassembled WGS sequence"/>
</dbReference>
<reference evidence="1" key="1">
    <citation type="submission" date="2022-04" db="EMBL/GenBank/DDBJ databases">
        <title>Genome of the entomopathogenic fungus Entomophthora muscae.</title>
        <authorList>
            <person name="Elya C."/>
            <person name="Lovett B.R."/>
            <person name="Lee E."/>
            <person name="Macias A.M."/>
            <person name="Hajek A.E."/>
            <person name="De Bivort B.L."/>
            <person name="Kasson M.T."/>
            <person name="De Fine Licht H.H."/>
            <person name="Stajich J.E."/>
        </authorList>
    </citation>
    <scope>NUCLEOTIDE SEQUENCE</scope>
    <source>
        <strain evidence="1">Berkeley</strain>
    </source>
</reference>
<sequence length="485" mass="54594">MAYRETEEAGKQVKKQRPARFSRRCFCTGFLIIFIFVGIISLMVVIPVVQHVRQSLAANNGVLVRDPKSAGGPNLGPVTPKKKLVLIDPDTPSDVKFITSYLRKEEWELVYSDEFNEEGRKFHPGDDPAWEAMDFWYEATGDEEYYDPDYIITKDGNLVIKVEDIPNGKLKYTSGMLQSWNKVCFTGGRIEVRVSLPGDPRVSGFWPGAWLLGNLGRAGFKSTTDGLWPYSYDACDSGVQANQSLTNNLSHLPGQRLNKCVCPGEDHPNPGTGRGAPEIDLIEALANHAGGEVSQSYQIAPFDADRKVRPKYQIYNSATTSINSYTGSELQQAVSALTKLPTTIYEGRNYATFAVEYQPGTDGYITWFVDDKPTWTLDADALDANKASKVSRRLIPEEPMYMIFNLAMSSKFSPISENLKFPNHYLIDHVRIYQHPDRKSVTCDPEDYPTSNYIDTHRKAYYGKNWTNWELAGYSAPKYSIDNKC</sequence>
<evidence type="ECO:0000313" key="1">
    <source>
        <dbReference type="EMBL" id="KAJ9056142.1"/>
    </source>
</evidence>
<protein>
    <submittedName>
        <fullName evidence="1">Uncharacterized protein</fullName>
    </submittedName>
</protein>